<name>A0A836GBQ2_9TRYP</name>
<reference evidence="2 3" key="1">
    <citation type="submission" date="2021-03" db="EMBL/GenBank/DDBJ databases">
        <title>Leishmania (Mundinia) martiniquensis Genome sequencing and assembly.</title>
        <authorList>
            <person name="Almutairi H."/>
            <person name="Gatherer D."/>
        </authorList>
    </citation>
    <scope>NUCLEOTIDE SEQUENCE [LARGE SCALE GENOMIC DNA]</scope>
    <source>
        <strain evidence="2">LSCM1</strain>
    </source>
</reference>
<gene>
    <name evidence="2" type="ORF">LSCM1_00312</name>
</gene>
<evidence type="ECO:0000313" key="3">
    <source>
        <dbReference type="Proteomes" id="UP000673552"/>
    </source>
</evidence>
<dbReference type="Gene3D" id="3.30.1010.10">
    <property type="entry name" value="Phosphatidylinositol 3-kinase Catalytic Subunit, Chain A, domain 4"/>
    <property type="match status" value="1"/>
</dbReference>
<dbReference type="SUPFAM" id="SSF48371">
    <property type="entry name" value="ARM repeat"/>
    <property type="match status" value="3"/>
</dbReference>
<dbReference type="OrthoDB" id="431717at2759"/>
<dbReference type="InterPro" id="IPR016024">
    <property type="entry name" value="ARM-type_fold"/>
</dbReference>
<evidence type="ECO:0000313" key="2">
    <source>
        <dbReference type="EMBL" id="KAG5464132.1"/>
    </source>
</evidence>
<dbReference type="InterPro" id="IPR050517">
    <property type="entry name" value="DDR_Repair_Kinase"/>
</dbReference>
<dbReference type="PROSITE" id="PS50290">
    <property type="entry name" value="PI3_4_KINASE_3"/>
    <property type="match status" value="1"/>
</dbReference>
<organism evidence="2 3">
    <name type="scientific">Leishmania martiniquensis</name>
    <dbReference type="NCBI Taxonomy" id="1580590"/>
    <lineage>
        <taxon>Eukaryota</taxon>
        <taxon>Discoba</taxon>
        <taxon>Euglenozoa</taxon>
        <taxon>Kinetoplastea</taxon>
        <taxon>Metakinetoplastina</taxon>
        <taxon>Trypanosomatida</taxon>
        <taxon>Trypanosomatidae</taxon>
        <taxon>Leishmaniinae</taxon>
        <taxon>Leishmania</taxon>
    </lineage>
</organism>
<dbReference type="GO" id="GO:0005634">
    <property type="term" value="C:nucleus"/>
    <property type="evidence" value="ECO:0007669"/>
    <property type="project" value="TreeGrafter"/>
</dbReference>
<dbReference type="Proteomes" id="UP000673552">
    <property type="component" value="Chromosome 36"/>
</dbReference>
<dbReference type="InterPro" id="IPR036940">
    <property type="entry name" value="PI3/4_kinase_cat_sf"/>
</dbReference>
<dbReference type="RefSeq" id="XP_067174069.1">
    <property type="nucleotide sequence ID" value="XM_067317964.1"/>
</dbReference>
<dbReference type="Pfam" id="PF00454">
    <property type="entry name" value="PI3_PI4_kinase"/>
    <property type="match status" value="1"/>
</dbReference>
<dbReference type="InterPro" id="IPR011009">
    <property type="entry name" value="Kinase-like_dom_sf"/>
</dbReference>
<dbReference type="GO" id="GO:0006281">
    <property type="term" value="P:DNA repair"/>
    <property type="evidence" value="ECO:0007669"/>
    <property type="project" value="TreeGrafter"/>
</dbReference>
<dbReference type="GeneID" id="92510476"/>
<keyword evidence="3" id="KW-1185">Reference proteome</keyword>
<dbReference type="PANTHER" id="PTHR11139:SF1">
    <property type="entry name" value="TRANSFORMATION_TRANSCRIPTION DOMAIN-ASSOCIATED PROTEIN"/>
    <property type="match status" value="1"/>
</dbReference>
<dbReference type="PANTHER" id="PTHR11139">
    <property type="entry name" value="ATAXIA TELANGIECTASIA MUTATED ATM -RELATED"/>
    <property type="match status" value="1"/>
</dbReference>
<accession>A0A836GBQ2</accession>
<feature type="domain" description="PI3K/PI4K catalytic" evidence="1">
    <location>
        <begin position="3804"/>
        <end position="4124"/>
    </location>
</feature>
<dbReference type="GO" id="GO:0035267">
    <property type="term" value="C:NuA4 histone acetyltransferase complex"/>
    <property type="evidence" value="ECO:0007669"/>
    <property type="project" value="TreeGrafter"/>
</dbReference>
<dbReference type="InterPro" id="IPR000403">
    <property type="entry name" value="PI3/4_kinase_cat_dom"/>
</dbReference>
<dbReference type="GO" id="GO:0006355">
    <property type="term" value="P:regulation of DNA-templated transcription"/>
    <property type="evidence" value="ECO:0007669"/>
    <property type="project" value="TreeGrafter"/>
</dbReference>
<proteinExistence type="predicted"/>
<dbReference type="SMART" id="SM00146">
    <property type="entry name" value="PI3Kc"/>
    <property type="match status" value="1"/>
</dbReference>
<dbReference type="KEGG" id="lmat:92510476"/>
<sequence length="4185" mass="453572">MDEVISVISKCVTQLARFVDGPTAHASVQAASTTVDTIGKCITDHAYLFTGQETGIQRVWELVCPTSFSLGDACSPATAPTATLLSLFRRLTGAVTASARAPEADILRHLVKLMCAVVKPPLVRGASVEQLRCLFDATMRLLKMLLILRKHTDVQAECLHLLLALMQPSGLQEAQCAALASGGEAAQVAQVCIDLCEANHSIALRPQSASMQLLGCLCEQPDYARTLSRQLVERILKCFLDVARRLTQRAVVNQTLGEGLLRGLTGFLGSFPLRCAEDAPVLALINNIVLSALMLGEKSTNYAFCLSALFLLRRQASGALAPFTLLCAVEYSAALRTLWMHRNRDVRRESLSAAAAFWSTLSSQFQQHRVSEVAGAGNKCSTDASHMLHRLLESLLQSLDSCADREAAYALEALYHLLPAVAAQHDPLTLQAMSTRLEERVAALLLTTSSVQTEALFHQVPYLLATLGQLLKLLPSVSPRQHAVARELVDWVLLLYPHPKFYNREKTVPSVVVVITALMHHPRTPHHTLPRLLSERTLELVGEAPGAAMMKLAGERISSEERLDRMAALWTRLLTSREVSGTEAEEESKQRLSAAFYRACTGFCERAQLEVVFVESKSRATLEKLLVGGADGMQPRFPTQYSAFLSFVDFFARLSEGLRGSGRVCHPPAGERTLWVEALVRGASAAPHVSGFYTLLHRTVVGWGVCPHLWRPEQPDADAPLAEGTPGVISNGRYKGRLRVLPLLRRFFNTECLRRVCLYSEELLYQCAMCVVIGVALLGREEMGEATASGAGACSDGCLDAYVRAFKVVVTATPTPLHDEGAPNGTKGVGYSFSSSPAVLEGNRQCALRVVEKKMCDSPLWAAAVLSALINASRSAEVEAAVRISVQMLAARHGVTIATELQRHAHKEAFALLCRGERVSNNLRDKTPRWLATLHPITVPLAPADSALHVGYLIPLISRLSLHGKQPAVRIAAAEVLRWCAVWTIAKRAREWDSAVFAPVLALASLAGTSSGYDSGAGGKGGSTVPEQLRVLLMQAARWFGRSAGTPQEAESFVLVLLRGLGERDVAQRQIAMEALFAYALPPVQDLQAPTPHLRAVIRQLVVMECGVSEWSRLGAAHCLHVMMRYLYKIKAPGLVRVVQAAVQGAVGCLRRCTEAPFWGTMEMATCDEVQETLRYMGAYCRNLSKLENEEERAEAGQGAADIVQAASAVLPALAQRHTACAIALLQALPAITQASTGVHPVLSPSQQVIRDQLHRLGPAAARSPECVIGGCAVLVAFLRSGCCTESSDKATVEAAPPGISARAENCSVDPELLSLLTVVLQAIVEEARVATYENRCVPPRLMRSLLELVSAAPEQTHATHFSQLCAPAVIAQAVRAMAAGATAAVEKEAGGDGEDVADVVPLQTGALSSLLPATTRICADLIQFVMRVADQRRHGAKVVEEVLRAIQETGVFSVFTAGSPADQLADALSIDPTAPITGSVALAAVLCQVEVPCSSASETLWVRIADSMKISSKVVVEMLFALLRNAAALNAAGGECVCAALLVLCLSEADPTLLWQHLRDLLASAAVPHNNFGTSSSFFDSLDSDDDDDAVAASGARWGSAPLGRAFGSAITRCWQRASAALPTDRLVSALPSLVAVVAPEGAHRGQDKGVFLPSLVGDWLSELQRRPLASEHDRVLCRVCADMVAAEREALKSAPTEAQDDGCGVCRLTLLLMLVRLIGPAIQTDPTLSNLLRDLVLDVGKPADIYSTLASMDATNRVVWGFHMLSAMMTPRPVRRSLAMFPVDSGTVEASSTFLQEVFSNALPLRWTELKTPLEKRNAAEVVRSGTTLFVAVLPHNVQVLEVIVHLLGKESIPQRDTIAREVHRALQALNICDPALQLDAFSCASRLLRDPRTHPSMCDALAEHVLLPLLHSSSASVRLRLVEKEVRKWVAEASTAPVLGRFSVQTAAFSFLALMHCMCPLTDLRGSINAAFTGRNAHATGEELTLEVLKACQAAWQPLSTNGENSAAETEAGVDDSAHADAPHRYRQAAFWCLLAALSQTRQAEQVFCHHLFQENSVPRWSALCPPKRPGVFVTGSLSTEGEEPTQGSSDVPQAAQMWRDMESNQVPELFAHLIECFPSSSVAQGEPPAWVHDFVALMQRPQLRLPVKEVFYRIVCRHERFFCTFARRIFDGVADSVSAMAPSEPAGKVVWDLLGVLARWRREGGPGVLAVGSAASLHALARYAAFHLAWEHSSAPEEESQVLDLTSRETFAELLKQVRRTQEETPASLSTPPLTAEEVKILLSHPVHNHRATLEVLYVVTDACGCLGCTGDSCEVEEVYRLLGAFLDASASPQLCRIAARLVGLEHRLLSEAATGAPLSAAREVLLNTLWGIACAKLDTYVSGTKLLDVLEAMQAEQSGDLVYQLLSRTDILHRYSTRKDSEKLRILRVLARAGTYVADNYDSIHIRLVGQLQGVRGDLFLCIYRVVSSALPHLRMGSVRHVLRDWCSLDALKAVELAEQARVAFYEMGLAALRRWASLRGDEEKQDGGDNDSAGVEVFLVRCGLCDPSPAVQGMVLEYIDSHSQHAPRTMWGRLTCLFTAKDEPNEDDGRGGGGWVRHVAFLLLSLAKRSHSCANPICAFTEASQLEVTYPTPTVNATNAAEGSGARQQPKNVPLFSQAARHSGHVHTGKADVVCPITAALFRHYAAPALAPAASQLQQKPLSGAGHSRISGTCLTDAARRAAARSRLHMERGDPVQGDAAALVGVTASGHIDGIAQPRFVRSVALPARHSATNAPSMVPLLGGYAAGRFLEARLTLKSLLVPLQVLCLHDDEMAARVLIDLVSNAAAASTTIDESSRVASLESTLAFLLPMKSEATIGQCQHAVYPFKLFVALELLLHVQSACGLSLDSVDCAALVRLASDAQTRGGSALPAPLPIADGTAQVVERLLTLLQPLETQASRGGPFMTFPVPVWHAYHMAQRLRRNDDVALQAALRLFKATRGHSAQLISLQSALHAIEVGGEAYSVRAITKLLEDEEEAAATATRAASPATHESSGALSSFAARAEVLRHYRSCASRQLLRWGDAASALESRATAGACESEEASADSVWLRLRAQLQLICDRAASATTVGASTPLQHRTGFEWGLCLMANGRWLDCQHHVETSVSQLLESAVTAVDSNGRSLIDGYLAANALSQLADAAQVLRVVSTSAAGTARAALETYLDKMPPSVPSDRAHGPLFIDDILLIRKLVIDYHIRPTSGLARRLQLTDDKRRELVARAHELLGAWAVRRCVQLLRLPVKTGAIETIAANAAHSTLSEPTRCALSLLQKRSSFFPCTALPEEGRHASPEEILTALLQRTRRNMQQHAASGLLSPTAAQPWAADAAECEVEMLASVGGILSGSAESKSSAPEREVWVSALEDKLRDAAPSHMALLSALEKLLPLVPRGGGTLGDVSEDAADAAARPPSVTAATRSLWLLYANTFLWCAQAGNDRSIDADSEGHLPVSARVPRLLSLFALPPATQVEAEGRWRSTWEALVLLPAQVWLPWANLLVNMLVQTEHVVLARILLRLCREHGQVLYYPVNCAWGSLVDLRKRRNAGRVIDDGLASELAELQRWYKCHRMALVAEFTAALEELVEPQHRLEMRLSGVELLVKQHEECTRGCGGSTQTKYLTDALQLYERCKDDLMNTARWGRAQLFHRRAAQVLQELDRRKAFSTEVLQSVERFRSAKREALSQVTEALSALSTAESSGVTRSQELAMYSERLPRALGCSATAATTRSQLGCTSDAAEPILQPVQPTHLLHTPQSAGQQCRTLVGVEDRVLVLHSKRLPKRVKIYTCAGACTYMVKGGEGLRRDQRIQEVFTLANMCLLLSPCSRPSALMIRTYAVIPVSPFVGLVGWVPKTAPLQELMKAATPPDARKAVEHFRRAREKQGDILSLYKGAQVSRSPEGEYEGLVLRLRQSALAESLEGIAPDHCSWFGARDAFLDTNAAASMVCFVLGVGNRHPRHSLVDRLNCELVAIDFGLAFGDATRKLPAPELTPFRHTPQLQRVQGVLGDDVTRCRMRRVLHVLRTEQPVVEGMVAALLMADVDAIGDEASCIAAHQLDVVRGKLNLESPAEIILRDVALNAHVTRDKDVWSGVKECLLQRKRDEKEEDCELSETALSTLHLEDVFVQRLLRIASDPRVLGRACAGWQAYL</sequence>
<evidence type="ECO:0000259" key="1">
    <source>
        <dbReference type="PROSITE" id="PS50290"/>
    </source>
</evidence>
<dbReference type="GO" id="GO:0000124">
    <property type="term" value="C:SAGA complex"/>
    <property type="evidence" value="ECO:0007669"/>
    <property type="project" value="TreeGrafter"/>
</dbReference>
<protein>
    <recommendedName>
        <fullName evidence="1">PI3K/PI4K catalytic domain-containing protein</fullName>
    </recommendedName>
</protein>
<comment type="caution">
    <text evidence="2">The sequence shown here is derived from an EMBL/GenBank/DDBJ whole genome shotgun (WGS) entry which is preliminary data.</text>
</comment>
<dbReference type="Gene3D" id="1.10.1070.11">
    <property type="entry name" value="Phosphatidylinositol 3-/4-kinase, catalytic domain"/>
    <property type="match status" value="1"/>
</dbReference>
<dbReference type="EMBL" id="JAFEUZ010000036">
    <property type="protein sequence ID" value="KAG5464132.1"/>
    <property type="molecule type" value="Genomic_DNA"/>
</dbReference>
<dbReference type="SUPFAM" id="SSF56112">
    <property type="entry name" value="Protein kinase-like (PK-like)"/>
    <property type="match status" value="1"/>
</dbReference>